<dbReference type="Pfam" id="PF00078">
    <property type="entry name" value="RVT_1"/>
    <property type="match status" value="1"/>
</dbReference>
<dbReference type="PANTHER" id="PTHR36688">
    <property type="entry name" value="ENDO/EXONUCLEASE/PHOSPHATASE DOMAIN-CONTAINING PROTEIN"/>
    <property type="match status" value="1"/>
</dbReference>
<dbReference type="EMBL" id="WJBH02000003">
    <property type="protein sequence ID" value="KAI9560480.1"/>
    <property type="molecule type" value="Genomic_DNA"/>
</dbReference>
<feature type="region of interest" description="Disordered" evidence="1">
    <location>
        <begin position="276"/>
        <end position="317"/>
    </location>
</feature>
<evidence type="ECO:0000313" key="3">
    <source>
        <dbReference type="EMBL" id="KAI9560480.1"/>
    </source>
</evidence>
<feature type="domain" description="Reverse transcriptase" evidence="2">
    <location>
        <begin position="229"/>
        <end position="303"/>
    </location>
</feature>
<keyword evidence="4" id="KW-1185">Reference proteome</keyword>
<dbReference type="Proteomes" id="UP000820818">
    <property type="component" value="Linkage Group LG3"/>
</dbReference>
<name>A0AAD5LEK6_9CRUS</name>
<accession>A0AAD5LEK6</accession>
<gene>
    <name evidence="3" type="ORF">GHT06_011412</name>
</gene>
<dbReference type="AlphaFoldDB" id="A0AAD5LEK6"/>
<evidence type="ECO:0000256" key="1">
    <source>
        <dbReference type="SAM" id="MobiDB-lite"/>
    </source>
</evidence>
<protein>
    <submittedName>
        <fullName evidence="3">R-directed D polymerase from mobile element jockey</fullName>
    </submittedName>
</protein>
<evidence type="ECO:0000313" key="4">
    <source>
        <dbReference type="Proteomes" id="UP000820818"/>
    </source>
</evidence>
<dbReference type="InterPro" id="IPR052560">
    <property type="entry name" value="RdDP_mobile_element"/>
</dbReference>
<comment type="caution">
    <text evidence="3">The sequence shown here is derived from an EMBL/GenBank/DDBJ whole genome shotgun (WGS) entry which is preliminary data.</text>
</comment>
<organism evidence="3 4">
    <name type="scientific">Daphnia sinensis</name>
    <dbReference type="NCBI Taxonomy" id="1820382"/>
    <lineage>
        <taxon>Eukaryota</taxon>
        <taxon>Metazoa</taxon>
        <taxon>Ecdysozoa</taxon>
        <taxon>Arthropoda</taxon>
        <taxon>Crustacea</taxon>
        <taxon>Branchiopoda</taxon>
        <taxon>Diplostraca</taxon>
        <taxon>Cladocera</taxon>
        <taxon>Anomopoda</taxon>
        <taxon>Daphniidae</taxon>
        <taxon>Daphnia</taxon>
        <taxon>Daphnia similis group</taxon>
    </lineage>
</organism>
<dbReference type="InterPro" id="IPR000477">
    <property type="entry name" value="RT_dom"/>
</dbReference>
<reference evidence="3 4" key="1">
    <citation type="submission" date="2022-05" db="EMBL/GenBank/DDBJ databases">
        <title>A multi-omics perspective on studying reproductive biology in Daphnia sinensis.</title>
        <authorList>
            <person name="Jia J."/>
        </authorList>
    </citation>
    <scope>NUCLEOTIDE SEQUENCE [LARGE SCALE GENOMIC DNA]</scope>
    <source>
        <strain evidence="3 4">WSL</strain>
    </source>
</reference>
<dbReference type="PANTHER" id="PTHR36688:SF2">
    <property type="entry name" value="ENDONUCLEASE_EXONUCLEASE_PHOSPHATASE DOMAIN-CONTAINING PROTEIN"/>
    <property type="match status" value="1"/>
</dbReference>
<proteinExistence type="predicted"/>
<evidence type="ECO:0000259" key="2">
    <source>
        <dbReference type="Pfam" id="PF00078"/>
    </source>
</evidence>
<feature type="compositionally biased region" description="Basic and acidic residues" evidence="1">
    <location>
        <begin position="293"/>
        <end position="317"/>
    </location>
</feature>
<sequence>MEIRIREMKCKFNEIEDTKDAFQTFYEIALESSKKNFALQTEAKCTRHPNKPWWNNDCAKKVAEFRRAWKRYQEWPSTENRSAYNKANAIKKRTILQAQRSAWDTKLASIDIKDSKEAWIFVNAMRNLPVKSLDIKNFLMPDGTQKAMKKRIDQASKCEHSLDTEINITEIAEAIGQLKNTTMGDDLIHNEMLRNMNKDNLEAVTRLFNLSLTHSCVPPGWKTSTICPIRKPDKNPSDPESYRPIALTSCLRKLMERIISCRITWMLDKSNKLPSNQAGFRKGRSTLVTGPHYDSRSKKTKVGKELPKAKENTSPDRWREFRTTHPKCQSTARINIESRTFPYANVRLSAIIQKMHQPSLCRRHSYLLQNQEQPSRQNHHAASLGQNS</sequence>